<evidence type="ECO:0000313" key="1">
    <source>
        <dbReference type="EMBL" id="VTZ49708.1"/>
    </source>
</evidence>
<keyword evidence="2" id="KW-1185">Reference proteome</keyword>
<proteinExistence type="predicted"/>
<dbReference type="EMBL" id="CABFMQ020000075">
    <property type="protein sequence ID" value="VTZ49708.1"/>
    <property type="molecule type" value="Genomic_DNA"/>
</dbReference>
<evidence type="ECO:0000313" key="2">
    <source>
        <dbReference type="Proteomes" id="UP000485880"/>
    </source>
</evidence>
<gene>
    <name evidence="1" type="ORF">MPC4_190021</name>
</gene>
<sequence>MHSLEVRFARLPYAPSNEFQKLNRASKNNGFVFRQRMPAKAFGDAFHRLMAVCFARSSAAHHGRRAIE</sequence>
<dbReference type="Proteomes" id="UP000485880">
    <property type="component" value="Unassembled WGS sequence"/>
</dbReference>
<organism evidence="1 2">
    <name type="scientific">Methylocella tundrae</name>
    <dbReference type="NCBI Taxonomy" id="227605"/>
    <lineage>
        <taxon>Bacteria</taxon>
        <taxon>Pseudomonadati</taxon>
        <taxon>Pseudomonadota</taxon>
        <taxon>Alphaproteobacteria</taxon>
        <taxon>Hyphomicrobiales</taxon>
        <taxon>Beijerinckiaceae</taxon>
        <taxon>Methylocella</taxon>
    </lineage>
</organism>
<comment type="caution">
    <text evidence="1">The sequence shown here is derived from an EMBL/GenBank/DDBJ whole genome shotgun (WGS) entry which is preliminary data.</text>
</comment>
<name>A0A8B6M4D9_METTU</name>
<dbReference type="AlphaFoldDB" id="A0A8B6M4D9"/>
<reference evidence="1 2" key="1">
    <citation type="submission" date="2019-05" db="EMBL/GenBank/DDBJ databases">
        <authorList>
            <person name="Farhan Ul Haque M."/>
        </authorList>
    </citation>
    <scope>NUCLEOTIDE SEQUENCE [LARGE SCALE GENOMIC DNA]</scope>
    <source>
        <strain evidence="1">2</strain>
    </source>
</reference>
<protein>
    <submittedName>
        <fullName evidence="1">Uncharacterized protein</fullName>
    </submittedName>
</protein>
<accession>A0A8B6M4D9</accession>